<dbReference type="InterPro" id="IPR013087">
    <property type="entry name" value="Znf_C2H2_type"/>
</dbReference>
<keyword evidence="1" id="KW-0479">Metal-binding</keyword>
<keyword evidence="5" id="KW-1185">Reference proteome</keyword>
<name>A0ABR1T1A8_9PEZI</name>
<dbReference type="SMART" id="SM00355">
    <property type="entry name" value="ZnF_C2H2"/>
    <property type="match status" value="2"/>
</dbReference>
<keyword evidence="1" id="KW-0863">Zinc-finger</keyword>
<dbReference type="Proteomes" id="UP001444661">
    <property type="component" value="Unassembled WGS sequence"/>
</dbReference>
<evidence type="ECO:0000256" key="1">
    <source>
        <dbReference type="PROSITE-ProRule" id="PRU00042"/>
    </source>
</evidence>
<proteinExistence type="predicted"/>
<feature type="region of interest" description="Disordered" evidence="2">
    <location>
        <begin position="110"/>
        <end position="150"/>
    </location>
</feature>
<feature type="domain" description="C2H2-type" evidence="3">
    <location>
        <begin position="53"/>
        <end position="81"/>
    </location>
</feature>
<dbReference type="PROSITE" id="PS00028">
    <property type="entry name" value="ZINC_FINGER_C2H2_1"/>
    <property type="match status" value="1"/>
</dbReference>
<comment type="caution">
    <text evidence="4">The sequence shown here is derived from an EMBL/GenBank/DDBJ whole genome shotgun (WGS) entry which is preliminary data.</text>
</comment>
<feature type="compositionally biased region" description="Low complexity" evidence="2">
    <location>
        <begin position="136"/>
        <end position="148"/>
    </location>
</feature>
<dbReference type="EMBL" id="JAQQWK010000006">
    <property type="protein sequence ID" value="KAK8039558.1"/>
    <property type="molecule type" value="Genomic_DNA"/>
</dbReference>
<dbReference type="Pfam" id="PF00096">
    <property type="entry name" value="zf-C2H2"/>
    <property type="match status" value="1"/>
</dbReference>
<feature type="region of interest" description="Disordered" evidence="2">
    <location>
        <begin position="164"/>
        <end position="192"/>
    </location>
</feature>
<sequence>MSDSERTGATFALCHPEVAPSQSHDEHDWRHTPPGADGGHARLSASSRAVGVYACPECGEKLTRLDSMARHRRSRHRIGRQYYCRHPQCKGKSRSFGRFDNFKRHMETSHSILVSPGSANEEDGDDDASRESPQHSLTLPPLSSNPLPVARSKADGQLSLIPAPASQQSALRQPKATPANNGKSLTGKPNILPDLRCTDREDLESLEKHELIRRLRSKLMECEQLQHQCHVLTLERDEYAEAYRMSEDSRKQPGELD</sequence>
<evidence type="ECO:0000313" key="5">
    <source>
        <dbReference type="Proteomes" id="UP001444661"/>
    </source>
</evidence>
<dbReference type="PROSITE" id="PS50157">
    <property type="entry name" value="ZINC_FINGER_C2H2_2"/>
    <property type="match status" value="1"/>
</dbReference>
<feature type="region of interest" description="Disordered" evidence="2">
    <location>
        <begin position="17"/>
        <end position="42"/>
    </location>
</feature>
<evidence type="ECO:0000313" key="4">
    <source>
        <dbReference type="EMBL" id="KAK8039558.1"/>
    </source>
</evidence>
<dbReference type="Gene3D" id="3.30.160.60">
    <property type="entry name" value="Classic Zinc Finger"/>
    <property type="match status" value="1"/>
</dbReference>
<keyword evidence="1" id="KW-0862">Zinc</keyword>
<protein>
    <recommendedName>
        <fullName evidence="3">C2H2-type domain-containing protein</fullName>
    </recommendedName>
</protein>
<organism evidence="4 5">
    <name type="scientific">Apiospora rasikravindrae</name>
    <dbReference type="NCBI Taxonomy" id="990691"/>
    <lineage>
        <taxon>Eukaryota</taxon>
        <taxon>Fungi</taxon>
        <taxon>Dikarya</taxon>
        <taxon>Ascomycota</taxon>
        <taxon>Pezizomycotina</taxon>
        <taxon>Sordariomycetes</taxon>
        <taxon>Xylariomycetidae</taxon>
        <taxon>Amphisphaeriales</taxon>
        <taxon>Apiosporaceae</taxon>
        <taxon>Apiospora</taxon>
    </lineage>
</organism>
<accession>A0ABR1T1A8</accession>
<evidence type="ECO:0000259" key="3">
    <source>
        <dbReference type="PROSITE" id="PS50157"/>
    </source>
</evidence>
<gene>
    <name evidence="4" type="ORF">PG993_007969</name>
</gene>
<evidence type="ECO:0000256" key="2">
    <source>
        <dbReference type="SAM" id="MobiDB-lite"/>
    </source>
</evidence>
<reference evidence="4 5" key="1">
    <citation type="submission" date="2023-01" db="EMBL/GenBank/DDBJ databases">
        <title>Analysis of 21 Apiospora genomes using comparative genomics revels a genus with tremendous synthesis potential of carbohydrate active enzymes and secondary metabolites.</title>
        <authorList>
            <person name="Sorensen T."/>
        </authorList>
    </citation>
    <scope>NUCLEOTIDE SEQUENCE [LARGE SCALE GENOMIC DNA]</scope>
    <source>
        <strain evidence="4 5">CBS 33761</strain>
    </source>
</reference>